<name>A0A645CCJ1_9ZZZZ</name>
<dbReference type="EMBL" id="VSSQ01026102">
    <property type="protein sequence ID" value="MPM74644.1"/>
    <property type="molecule type" value="Genomic_DNA"/>
</dbReference>
<feature type="region of interest" description="Disordered" evidence="1">
    <location>
        <begin position="216"/>
        <end position="243"/>
    </location>
</feature>
<comment type="caution">
    <text evidence="2">The sequence shown here is derived from an EMBL/GenBank/DDBJ whole genome shotgun (WGS) entry which is preliminary data.</text>
</comment>
<feature type="compositionally biased region" description="Basic and acidic residues" evidence="1">
    <location>
        <begin position="219"/>
        <end position="243"/>
    </location>
</feature>
<dbReference type="AlphaFoldDB" id="A0A645CCJ1"/>
<proteinExistence type="predicted"/>
<feature type="region of interest" description="Disordered" evidence="1">
    <location>
        <begin position="99"/>
        <end position="154"/>
    </location>
</feature>
<organism evidence="2">
    <name type="scientific">bioreactor metagenome</name>
    <dbReference type="NCBI Taxonomy" id="1076179"/>
    <lineage>
        <taxon>unclassified sequences</taxon>
        <taxon>metagenomes</taxon>
        <taxon>ecological metagenomes</taxon>
    </lineage>
</organism>
<protein>
    <submittedName>
        <fullName evidence="2">Uncharacterized protein</fullName>
    </submittedName>
</protein>
<evidence type="ECO:0000313" key="2">
    <source>
        <dbReference type="EMBL" id="MPM74644.1"/>
    </source>
</evidence>
<reference evidence="2" key="1">
    <citation type="submission" date="2019-08" db="EMBL/GenBank/DDBJ databases">
        <authorList>
            <person name="Kucharzyk K."/>
            <person name="Murdoch R.W."/>
            <person name="Higgins S."/>
            <person name="Loffler F."/>
        </authorList>
    </citation>
    <scope>NUCLEOTIDE SEQUENCE</scope>
</reference>
<sequence>MHVLSLALTIIGDKKGAFPAAWNGADMHCPGLETGRIVLGFQKDFRFLFVVDVYGPGQAHGDARFRKVLGDAGQVPKGADAQKAVHLGLHPLVHPQIAPSQHKKEGHHQIKQVHAQPEQHRNRRDAAAAENHGHAIEDSQNRQSDKQREGHGVKRIPNPIAAAVLSCDLKFFERKSKALRQHGKEQKGKKHRLVYVCPLGGADTLTEHPQRHVAGKIHGQPEDQHLRQGALDDHEAKHSKQNG</sequence>
<accession>A0A645CCJ1</accession>
<feature type="compositionally biased region" description="Basic and acidic residues" evidence="1">
    <location>
        <begin position="117"/>
        <end position="152"/>
    </location>
</feature>
<gene>
    <name evidence="2" type="ORF">SDC9_121633</name>
</gene>
<evidence type="ECO:0000256" key="1">
    <source>
        <dbReference type="SAM" id="MobiDB-lite"/>
    </source>
</evidence>